<comment type="caution">
    <text evidence="3">The sequence shown here is derived from an EMBL/GenBank/DDBJ whole genome shotgun (WGS) entry which is preliminary data.</text>
</comment>
<dbReference type="InterPro" id="IPR015943">
    <property type="entry name" value="WD40/YVTN_repeat-like_dom_sf"/>
</dbReference>
<dbReference type="OrthoDB" id="10651282at2759"/>
<dbReference type="EMBL" id="JAIZAY010000008">
    <property type="protein sequence ID" value="KAJ8037782.1"/>
    <property type="molecule type" value="Genomic_DNA"/>
</dbReference>
<evidence type="ECO:0000313" key="4">
    <source>
        <dbReference type="Proteomes" id="UP001152320"/>
    </source>
</evidence>
<reference evidence="3" key="1">
    <citation type="submission" date="2021-10" db="EMBL/GenBank/DDBJ databases">
        <title>Tropical sea cucumber genome reveals ecological adaptation and Cuvierian tubules defense mechanism.</title>
        <authorList>
            <person name="Chen T."/>
        </authorList>
    </citation>
    <scope>NUCLEOTIDE SEQUENCE</scope>
    <source>
        <strain evidence="3">Nanhai2018</strain>
        <tissue evidence="3">Muscle</tissue>
    </source>
</reference>
<evidence type="ECO:0008006" key="5">
    <source>
        <dbReference type="Google" id="ProtNLM"/>
    </source>
</evidence>
<dbReference type="Gene3D" id="2.130.10.10">
    <property type="entry name" value="YVTN repeat-like/Quinoprotein amine dehydrogenase"/>
    <property type="match status" value="1"/>
</dbReference>
<dbReference type="AlphaFoldDB" id="A0A9Q1H6W2"/>
<accession>A0A9Q1H6W2</accession>
<dbReference type="SUPFAM" id="SSF50998">
    <property type="entry name" value="Quinoprotein alcohol dehydrogenase-like"/>
    <property type="match status" value="1"/>
</dbReference>
<protein>
    <recommendedName>
        <fullName evidence="5">Partner and localizer of BRCA2</fullName>
    </recommendedName>
</protein>
<organism evidence="3 4">
    <name type="scientific">Holothuria leucospilota</name>
    <name type="common">Black long sea cucumber</name>
    <name type="synonym">Mertensiothuria leucospilota</name>
    <dbReference type="NCBI Taxonomy" id="206669"/>
    <lineage>
        <taxon>Eukaryota</taxon>
        <taxon>Metazoa</taxon>
        <taxon>Echinodermata</taxon>
        <taxon>Eleutherozoa</taxon>
        <taxon>Echinozoa</taxon>
        <taxon>Holothuroidea</taxon>
        <taxon>Aspidochirotacea</taxon>
        <taxon>Aspidochirotida</taxon>
        <taxon>Holothuriidae</taxon>
        <taxon>Holothuria</taxon>
    </lineage>
</organism>
<evidence type="ECO:0000313" key="3">
    <source>
        <dbReference type="EMBL" id="KAJ8037782.1"/>
    </source>
</evidence>
<feature type="compositionally biased region" description="Basic and acidic residues" evidence="2">
    <location>
        <begin position="189"/>
        <end position="201"/>
    </location>
</feature>
<dbReference type="InterPro" id="IPR011047">
    <property type="entry name" value="Quinoprotein_ADH-like_sf"/>
</dbReference>
<gene>
    <name evidence="3" type="ORF">HOLleu_18683</name>
</gene>
<evidence type="ECO:0000256" key="1">
    <source>
        <dbReference type="SAM" id="Coils"/>
    </source>
</evidence>
<feature type="coiled-coil region" evidence="1">
    <location>
        <begin position="14"/>
        <end position="41"/>
    </location>
</feature>
<feature type="region of interest" description="Disordered" evidence="2">
    <location>
        <begin position="181"/>
        <end position="201"/>
    </location>
</feature>
<evidence type="ECO:0000256" key="2">
    <source>
        <dbReference type="SAM" id="MobiDB-lite"/>
    </source>
</evidence>
<sequence length="587" mass="66584">MESITQPKDKMATREEMRRKLQEMRMKYDKMQRKLLKSERRKSARNHVRKVLAEQANATSPHLLCNNIQGTCEGITSVARDVSEDSVEAEVLSKSGKVREGRKQVLQRSISFRLEETFGENKTEKTNCERETYSVKRKVGPKKVGMDLTSCLKRENLAHCEDCGRDEEKLKVLRESKLSDCKTTNSTRSGDEHWNSADTDRHSKTCVDQTSVAREPSIKQDGLCVEPQGFVKPQQRNPAKEVSGYASQISDNDVDNRVRLRWRGTFKKQDIHRDLSWNGVCLHQLESNLLLVLYHYQLAVLWMYTDQWEAQRQWQPEEGKNITDVVLGGDAAQEVIVLFVMTDGTTNTLSLLKCNLESGVEEAEDINLPDSLREAEELKTVLHRDGGGVVMQKTSTFLSDFFFFQGAQPSQLWQPEGLIRKTAVSFIPVMGVSNLFLSLSLNTLSLWMPTRRIPLINVALDKLPDVQVDEILWADTGGGILFFIGLKHTSILSLYALNPVTSRILKVHTFLQPCAYDSQRVMDTSINGQFLVAMYSSKKLLIWDIYSGRAVAEMSPPSDKIHQLSGIANFLVLNGKDANLFEYTTMH</sequence>
<dbReference type="Proteomes" id="UP001152320">
    <property type="component" value="Chromosome 8"/>
</dbReference>
<name>A0A9Q1H6W2_HOLLE</name>
<keyword evidence="4" id="KW-1185">Reference proteome</keyword>
<proteinExistence type="predicted"/>
<keyword evidence="1" id="KW-0175">Coiled coil</keyword>